<evidence type="ECO:0000313" key="1">
    <source>
        <dbReference type="EMBL" id="CAD9040702.1"/>
    </source>
</evidence>
<accession>A0A6U8N348</accession>
<dbReference type="EMBL" id="HBGA01141492">
    <property type="protein sequence ID" value="CAD9040702.1"/>
    <property type="molecule type" value="Transcribed_RNA"/>
</dbReference>
<name>A0A6U8N348_9EUGL</name>
<organism evidence="2">
    <name type="scientific">Eutreptiella gymnastica</name>
    <dbReference type="NCBI Taxonomy" id="73025"/>
    <lineage>
        <taxon>Eukaryota</taxon>
        <taxon>Discoba</taxon>
        <taxon>Euglenozoa</taxon>
        <taxon>Euglenida</taxon>
        <taxon>Spirocuta</taxon>
        <taxon>Euglenophyceae</taxon>
        <taxon>Eutreptiales</taxon>
        <taxon>Eutreptiaceae</taxon>
        <taxon>Eutreptiella</taxon>
    </lineage>
</organism>
<dbReference type="EMBL" id="HBGA01141493">
    <property type="protein sequence ID" value="CAD9040703.1"/>
    <property type="molecule type" value="Transcribed_RNA"/>
</dbReference>
<dbReference type="AlphaFoldDB" id="A0A6U8N348"/>
<proteinExistence type="predicted"/>
<evidence type="ECO:0000313" key="2">
    <source>
        <dbReference type="EMBL" id="CAD9040703.1"/>
    </source>
</evidence>
<sequence length="124" mass="13755">MVALTVLGVVLAEHQSTPRLRFPPIPDYVLTLHRARVGQAPVHDGIHLCAAPSWPPSWVCMFRVDHPSLSFPQGTQHSVAALECPPLRADKRVSWGHCPFFLSWLCYTMTLCCGTMLQYAPFGG</sequence>
<protein>
    <submittedName>
        <fullName evidence="2">Uncharacterized protein</fullName>
    </submittedName>
</protein>
<gene>
    <name evidence="1" type="ORF">EGYM00392_LOCUS51871</name>
    <name evidence="2" type="ORF">EGYM00392_LOCUS51872</name>
</gene>
<reference evidence="2" key="1">
    <citation type="submission" date="2021-01" db="EMBL/GenBank/DDBJ databases">
        <authorList>
            <person name="Corre E."/>
            <person name="Pelletier E."/>
            <person name="Niang G."/>
            <person name="Scheremetjew M."/>
            <person name="Finn R."/>
            <person name="Kale V."/>
            <person name="Holt S."/>
            <person name="Cochrane G."/>
            <person name="Meng A."/>
            <person name="Brown T."/>
            <person name="Cohen L."/>
        </authorList>
    </citation>
    <scope>NUCLEOTIDE SEQUENCE</scope>
    <source>
        <strain evidence="2">NIES-381</strain>
    </source>
</reference>